<evidence type="ECO:0000313" key="7">
    <source>
        <dbReference type="EMBL" id="RPA87655.1"/>
    </source>
</evidence>
<dbReference type="InterPro" id="IPR051633">
    <property type="entry name" value="AceTr"/>
</dbReference>
<comment type="similarity">
    <text evidence="2">Belongs to the acetate uptake transporter (AceTr) (TC 2.A.96) family.</text>
</comment>
<reference evidence="7 8" key="1">
    <citation type="journal article" date="2018" name="Nat. Ecol. Evol.">
        <title>Pezizomycetes genomes reveal the molecular basis of ectomycorrhizal truffle lifestyle.</title>
        <authorList>
            <person name="Murat C."/>
            <person name="Payen T."/>
            <person name="Noel B."/>
            <person name="Kuo A."/>
            <person name="Morin E."/>
            <person name="Chen J."/>
            <person name="Kohler A."/>
            <person name="Krizsan K."/>
            <person name="Balestrini R."/>
            <person name="Da Silva C."/>
            <person name="Montanini B."/>
            <person name="Hainaut M."/>
            <person name="Levati E."/>
            <person name="Barry K.W."/>
            <person name="Belfiori B."/>
            <person name="Cichocki N."/>
            <person name="Clum A."/>
            <person name="Dockter R.B."/>
            <person name="Fauchery L."/>
            <person name="Guy J."/>
            <person name="Iotti M."/>
            <person name="Le Tacon F."/>
            <person name="Lindquist E.A."/>
            <person name="Lipzen A."/>
            <person name="Malagnac F."/>
            <person name="Mello A."/>
            <person name="Molinier V."/>
            <person name="Miyauchi S."/>
            <person name="Poulain J."/>
            <person name="Riccioni C."/>
            <person name="Rubini A."/>
            <person name="Sitrit Y."/>
            <person name="Splivallo R."/>
            <person name="Traeger S."/>
            <person name="Wang M."/>
            <person name="Zifcakova L."/>
            <person name="Wipf D."/>
            <person name="Zambonelli A."/>
            <person name="Paolocci F."/>
            <person name="Nowrousian M."/>
            <person name="Ottonello S."/>
            <person name="Baldrian P."/>
            <person name="Spatafora J.W."/>
            <person name="Henrissat B."/>
            <person name="Nagy L.G."/>
            <person name="Aury J.M."/>
            <person name="Wincker P."/>
            <person name="Grigoriev I.V."/>
            <person name="Bonfante P."/>
            <person name="Martin F.M."/>
        </authorList>
    </citation>
    <scope>NUCLEOTIDE SEQUENCE [LARGE SCALE GENOMIC DNA]</scope>
    <source>
        <strain evidence="7 8">RN42</strain>
    </source>
</reference>
<keyword evidence="3 6" id="KW-0812">Transmembrane</keyword>
<keyword evidence="5 6" id="KW-0472">Membrane</keyword>
<feature type="transmembrane region" description="Helical" evidence="6">
    <location>
        <begin position="101"/>
        <end position="118"/>
    </location>
</feature>
<feature type="transmembrane region" description="Helical" evidence="6">
    <location>
        <begin position="200"/>
        <end position="224"/>
    </location>
</feature>
<evidence type="ECO:0000256" key="3">
    <source>
        <dbReference type="ARBA" id="ARBA00022692"/>
    </source>
</evidence>
<dbReference type="PANTHER" id="PTHR31123:SF4">
    <property type="entry name" value="PROTEIN ALCS"/>
    <property type="match status" value="1"/>
</dbReference>
<dbReference type="GO" id="GO:0005886">
    <property type="term" value="C:plasma membrane"/>
    <property type="evidence" value="ECO:0007669"/>
    <property type="project" value="TreeGrafter"/>
</dbReference>
<gene>
    <name evidence="7" type="ORF">BJ508DRAFT_300899</name>
</gene>
<dbReference type="STRING" id="1160509.A0A3N4IPJ5"/>
<comment type="subcellular location">
    <subcellularLocation>
        <location evidence="1">Membrane</location>
        <topology evidence="1">Multi-pass membrane protein</topology>
    </subcellularLocation>
</comment>
<proteinExistence type="inferred from homology"/>
<evidence type="ECO:0008006" key="9">
    <source>
        <dbReference type="Google" id="ProtNLM"/>
    </source>
</evidence>
<dbReference type="Proteomes" id="UP000275078">
    <property type="component" value="Unassembled WGS sequence"/>
</dbReference>
<organism evidence="7 8">
    <name type="scientific">Ascobolus immersus RN42</name>
    <dbReference type="NCBI Taxonomy" id="1160509"/>
    <lineage>
        <taxon>Eukaryota</taxon>
        <taxon>Fungi</taxon>
        <taxon>Dikarya</taxon>
        <taxon>Ascomycota</taxon>
        <taxon>Pezizomycotina</taxon>
        <taxon>Pezizomycetes</taxon>
        <taxon>Pezizales</taxon>
        <taxon>Ascobolaceae</taxon>
        <taxon>Ascobolus</taxon>
    </lineage>
</organism>
<name>A0A3N4IPJ5_ASCIM</name>
<evidence type="ECO:0000256" key="2">
    <source>
        <dbReference type="ARBA" id="ARBA00005587"/>
    </source>
</evidence>
<dbReference type="GO" id="GO:0015123">
    <property type="term" value="F:acetate transmembrane transporter activity"/>
    <property type="evidence" value="ECO:0007669"/>
    <property type="project" value="TreeGrafter"/>
</dbReference>
<evidence type="ECO:0000256" key="1">
    <source>
        <dbReference type="ARBA" id="ARBA00004141"/>
    </source>
</evidence>
<evidence type="ECO:0000256" key="4">
    <source>
        <dbReference type="ARBA" id="ARBA00022989"/>
    </source>
</evidence>
<evidence type="ECO:0000313" key="8">
    <source>
        <dbReference type="Proteomes" id="UP000275078"/>
    </source>
</evidence>
<accession>A0A3N4IPJ5</accession>
<protein>
    <recommendedName>
        <fullName evidence="9">GPR1/FUN34/YaaH-class plasma membrane protein</fullName>
    </recommendedName>
</protein>
<dbReference type="InterPro" id="IPR000791">
    <property type="entry name" value="Gpr1/Fun34/SatP-like"/>
</dbReference>
<sequence length="255" mass="27240">MGSQITLSDPTTVTIPIALFEKLSLNCDRPRDWNKRYGSPTAIALAGLVMCLTPLSCQLMGWRDSDMSGASNNGAHFYCGGLLLFLGGLLDFFCGNVFSSTVYLSYGGFFFALGATLAPNYGIDAHSVSSSGVVGGQFYASYGFFYLFMGILSFIFLLASLKTNICFVIVFLAYSLAFPLLAAADWEKALGQDKETVDQLLIGGGACCFVVSLACWWVLASILLEAGKICKLPVGDLSGLFGSKEATTSDVEKQA</sequence>
<dbReference type="OrthoDB" id="3648309at2759"/>
<keyword evidence="8" id="KW-1185">Reference proteome</keyword>
<evidence type="ECO:0000256" key="5">
    <source>
        <dbReference type="ARBA" id="ARBA00023136"/>
    </source>
</evidence>
<dbReference type="AlphaFoldDB" id="A0A3N4IPJ5"/>
<dbReference type="EMBL" id="ML119646">
    <property type="protein sequence ID" value="RPA87655.1"/>
    <property type="molecule type" value="Genomic_DNA"/>
</dbReference>
<feature type="transmembrane region" description="Helical" evidence="6">
    <location>
        <begin position="37"/>
        <end position="55"/>
    </location>
</feature>
<dbReference type="PANTHER" id="PTHR31123">
    <property type="entry name" value="ACCUMULATION OF DYADS PROTEIN 2-RELATED"/>
    <property type="match status" value="1"/>
</dbReference>
<dbReference type="Pfam" id="PF01184">
    <property type="entry name" value="Gpr1_Fun34_YaaH"/>
    <property type="match status" value="1"/>
</dbReference>
<feature type="transmembrane region" description="Helical" evidence="6">
    <location>
        <begin position="138"/>
        <end position="158"/>
    </location>
</feature>
<keyword evidence="4 6" id="KW-1133">Transmembrane helix</keyword>
<evidence type="ECO:0000256" key="6">
    <source>
        <dbReference type="SAM" id="Phobius"/>
    </source>
</evidence>
<feature type="transmembrane region" description="Helical" evidence="6">
    <location>
        <begin position="75"/>
        <end position="94"/>
    </location>
</feature>
<feature type="transmembrane region" description="Helical" evidence="6">
    <location>
        <begin position="165"/>
        <end position="184"/>
    </location>
</feature>